<dbReference type="Proteomes" id="UP000813824">
    <property type="component" value="Unassembled WGS sequence"/>
</dbReference>
<proteinExistence type="predicted"/>
<dbReference type="SUPFAM" id="SSF52833">
    <property type="entry name" value="Thioredoxin-like"/>
    <property type="match status" value="1"/>
</dbReference>
<protein>
    <recommendedName>
        <fullName evidence="1">GST N-terminal domain-containing protein</fullName>
    </recommendedName>
</protein>
<dbReference type="PROSITE" id="PS50404">
    <property type="entry name" value="GST_NTER"/>
    <property type="match status" value="1"/>
</dbReference>
<organism evidence="2 3">
    <name type="scientific">Cristinia sonorae</name>
    <dbReference type="NCBI Taxonomy" id="1940300"/>
    <lineage>
        <taxon>Eukaryota</taxon>
        <taxon>Fungi</taxon>
        <taxon>Dikarya</taxon>
        <taxon>Basidiomycota</taxon>
        <taxon>Agaricomycotina</taxon>
        <taxon>Agaricomycetes</taxon>
        <taxon>Agaricomycetidae</taxon>
        <taxon>Agaricales</taxon>
        <taxon>Pleurotineae</taxon>
        <taxon>Stephanosporaceae</taxon>
        <taxon>Cristinia</taxon>
    </lineage>
</organism>
<dbReference type="OrthoDB" id="4951845at2759"/>
<dbReference type="Pfam" id="PF13409">
    <property type="entry name" value="GST_N_2"/>
    <property type="match status" value="1"/>
</dbReference>
<evidence type="ECO:0000313" key="2">
    <source>
        <dbReference type="EMBL" id="KAH8090982.1"/>
    </source>
</evidence>
<evidence type="ECO:0000259" key="1">
    <source>
        <dbReference type="PROSITE" id="PS50404"/>
    </source>
</evidence>
<reference evidence="2" key="1">
    <citation type="journal article" date="2021" name="New Phytol.">
        <title>Evolutionary innovations through gain and loss of genes in the ectomycorrhizal Boletales.</title>
        <authorList>
            <person name="Wu G."/>
            <person name="Miyauchi S."/>
            <person name="Morin E."/>
            <person name="Kuo A."/>
            <person name="Drula E."/>
            <person name="Varga T."/>
            <person name="Kohler A."/>
            <person name="Feng B."/>
            <person name="Cao Y."/>
            <person name="Lipzen A."/>
            <person name="Daum C."/>
            <person name="Hundley H."/>
            <person name="Pangilinan J."/>
            <person name="Johnson J."/>
            <person name="Barry K."/>
            <person name="LaButti K."/>
            <person name="Ng V."/>
            <person name="Ahrendt S."/>
            <person name="Min B."/>
            <person name="Choi I.G."/>
            <person name="Park H."/>
            <person name="Plett J.M."/>
            <person name="Magnuson J."/>
            <person name="Spatafora J.W."/>
            <person name="Nagy L.G."/>
            <person name="Henrissat B."/>
            <person name="Grigoriev I.V."/>
            <person name="Yang Z.L."/>
            <person name="Xu J."/>
            <person name="Martin F.M."/>
        </authorList>
    </citation>
    <scope>NUCLEOTIDE SEQUENCE</scope>
    <source>
        <strain evidence="2">KKN 215</strain>
    </source>
</reference>
<evidence type="ECO:0000313" key="3">
    <source>
        <dbReference type="Proteomes" id="UP000813824"/>
    </source>
</evidence>
<dbReference type="SUPFAM" id="SSF47616">
    <property type="entry name" value="GST C-terminal domain-like"/>
    <property type="match status" value="1"/>
</dbReference>
<gene>
    <name evidence="2" type="ORF">BXZ70DRAFT_487680</name>
</gene>
<keyword evidence="3" id="KW-1185">Reference proteome</keyword>
<dbReference type="InterPro" id="IPR054416">
    <property type="entry name" value="GST_UstS-like_C"/>
</dbReference>
<dbReference type="InterPro" id="IPR004045">
    <property type="entry name" value="Glutathione_S-Trfase_N"/>
</dbReference>
<dbReference type="EMBL" id="JAEVFJ010000037">
    <property type="protein sequence ID" value="KAH8090982.1"/>
    <property type="molecule type" value="Genomic_DNA"/>
</dbReference>
<feature type="domain" description="GST N-terminal" evidence="1">
    <location>
        <begin position="10"/>
        <end position="102"/>
    </location>
</feature>
<dbReference type="Pfam" id="PF22041">
    <property type="entry name" value="GST_C_7"/>
    <property type="match status" value="1"/>
</dbReference>
<accession>A0A8K0UHJ1</accession>
<dbReference type="InterPro" id="IPR036249">
    <property type="entry name" value="Thioredoxin-like_sf"/>
</dbReference>
<sequence length="252" mass="28257">MSELIFYDIPGKSDASKAWSINTWNTRFALNFKGLKYKTEWVEYPDIEAVCKKIGAGPTTTKSDGVTPHYTLPVLYDPSTKAVVPDSTAIADYLDKTFPDTARLFPPGTRALYNSFADEFELAVMTPLFLLSVLATCRNLNQRSFEYFKKTRTEAYGDLESITPEGAEKTDGVWSDLERGLAKVAGWIETGGGAFLGGESPNYADIRLAAALIWGRIVLGRDSERWRRIISFDGGRWERFLDQFEPYTAVDN</sequence>
<comment type="caution">
    <text evidence="2">The sequence shown here is derived from an EMBL/GenBank/DDBJ whole genome shotgun (WGS) entry which is preliminary data.</text>
</comment>
<dbReference type="AlphaFoldDB" id="A0A8K0UHJ1"/>
<dbReference type="Gene3D" id="1.20.1050.10">
    <property type="match status" value="1"/>
</dbReference>
<name>A0A8K0UHJ1_9AGAR</name>
<dbReference type="InterPro" id="IPR036282">
    <property type="entry name" value="Glutathione-S-Trfase_C_sf"/>
</dbReference>
<dbReference type="Gene3D" id="3.40.30.10">
    <property type="entry name" value="Glutaredoxin"/>
    <property type="match status" value="1"/>
</dbReference>